<evidence type="ECO:0000313" key="11">
    <source>
        <dbReference type="Proteomes" id="UP000016931"/>
    </source>
</evidence>
<proteinExistence type="inferred from homology"/>
<dbReference type="PANTHER" id="PTHR10589:SF17">
    <property type="entry name" value="UBIQUITIN CARBOXYL-TERMINAL HYDROLASE"/>
    <property type="match status" value="1"/>
</dbReference>
<dbReference type="EMBL" id="KB456266">
    <property type="protein sequence ID" value="EMF11266.1"/>
    <property type="molecule type" value="Genomic_DNA"/>
</dbReference>
<dbReference type="Pfam" id="PF01088">
    <property type="entry name" value="Peptidase_C12"/>
    <property type="match status" value="1"/>
</dbReference>
<evidence type="ECO:0000256" key="3">
    <source>
        <dbReference type="ARBA" id="ARBA00022670"/>
    </source>
</evidence>
<dbReference type="InterPro" id="IPR001578">
    <property type="entry name" value="Peptidase_C12_UCH"/>
</dbReference>
<dbReference type="RefSeq" id="XP_016759387.1">
    <property type="nucleotide sequence ID" value="XM_016909036.1"/>
</dbReference>
<dbReference type="InterPro" id="IPR036959">
    <property type="entry name" value="Peptidase_C12_UCH_sf"/>
</dbReference>
<reference evidence="10 11" key="1">
    <citation type="journal article" date="2012" name="PLoS Pathog.">
        <title>Diverse lifestyles and strategies of plant pathogenesis encoded in the genomes of eighteen Dothideomycetes fungi.</title>
        <authorList>
            <person name="Ohm R.A."/>
            <person name="Feau N."/>
            <person name="Henrissat B."/>
            <person name="Schoch C.L."/>
            <person name="Horwitz B.A."/>
            <person name="Barry K.W."/>
            <person name="Condon B.J."/>
            <person name="Copeland A.C."/>
            <person name="Dhillon B."/>
            <person name="Glaser F."/>
            <person name="Hesse C.N."/>
            <person name="Kosti I."/>
            <person name="LaButti K."/>
            <person name="Lindquist E.A."/>
            <person name="Lucas S."/>
            <person name="Salamov A.A."/>
            <person name="Bradshaw R.E."/>
            <person name="Ciuffetti L."/>
            <person name="Hamelin R.C."/>
            <person name="Kema G.H.J."/>
            <person name="Lawrence C."/>
            <person name="Scott J.A."/>
            <person name="Spatafora J.W."/>
            <person name="Turgeon B.G."/>
            <person name="de Wit P.J.G.M."/>
            <person name="Zhong S."/>
            <person name="Goodwin S.B."/>
            <person name="Grigoriev I.V."/>
        </authorList>
    </citation>
    <scope>NUCLEOTIDE SEQUENCE [LARGE SCALE GENOMIC DNA]</scope>
    <source>
        <strain evidence="10 11">SO2202</strain>
    </source>
</reference>
<accession>M3CE06</accession>
<comment type="caution">
    <text evidence="7">Lacks conserved residue(s) required for the propagation of feature annotation.</text>
</comment>
<evidence type="ECO:0000313" key="10">
    <source>
        <dbReference type="EMBL" id="EMF11266.1"/>
    </source>
</evidence>
<keyword evidence="6 8" id="KW-0788">Thiol protease</keyword>
<keyword evidence="5 8" id="KW-0378">Hydrolase</keyword>
<evidence type="ECO:0000256" key="5">
    <source>
        <dbReference type="ARBA" id="ARBA00022801"/>
    </source>
</evidence>
<comment type="similarity">
    <text evidence="2 7 8">Belongs to the peptidase C12 family.</text>
</comment>
<evidence type="ECO:0000256" key="2">
    <source>
        <dbReference type="ARBA" id="ARBA00009326"/>
    </source>
</evidence>
<dbReference type="STRING" id="692275.M3CE06"/>
<dbReference type="OMA" id="CISNGEA"/>
<dbReference type="EC" id="3.4.19.12" evidence="8"/>
<name>M3CE06_SPHMS</name>
<evidence type="ECO:0000256" key="8">
    <source>
        <dbReference type="RuleBase" id="RU361215"/>
    </source>
</evidence>
<dbReference type="GO" id="GO:0006511">
    <property type="term" value="P:ubiquitin-dependent protein catabolic process"/>
    <property type="evidence" value="ECO:0007669"/>
    <property type="project" value="UniProtKB-UniRule"/>
</dbReference>
<evidence type="ECO:0000256" key="7">
    <source>
        <dbReference type="PROSITE-ProRule" id="PRU01393"/>
    </source>
</evidence>
<comment type="catalytic activity">
    <reaction evidence="1 8">
        <text>Thiol-dependent hydrolysis of ester, thioester, amide, peptide and isopeptide bonds formed by the C-terminal Gly of ubiquitin (a 76-residue protein attached to proteins as an intracellular targeting signal).</text>
        <dbReference type="EC" id="3.4.19.12"/>
    </reaction>
</comment>
<dbReference type="GO" id="GO:0016579">
    <property type="term" value="P:protein deubiquitination"/>
    <property type="evidence" value="ECO:0007669"/>
    <property type="project" value="TreeGrafter"/>
</dbReference>
<dbReference type="HOGENOM" id="CLU_054406_0_2_1"/>
<organism evidence="10 11">
    <name type="scientific">Sphaerulina musiva (strain SO2202)</name>
    <name type="common">Poplar stem canker fungus</name>
    <name type="synonym">Septoria musiva</name>
    <dbReference type="NCBI Taxonomy" id="692275"/>
    <lineage>
        <taxon>Eukaryota</taxon>
        <taxon>Fungi</taxon>
        <taxon>Dikarya</taxon>
        <taxon>Ascomycota</taxon>
        <taxon>Pezizomycotina</taxon>
        <taxon>Dothideomycetes</taxon>
        <taxon>Dothideomycetidae</taxon>
        <taxon>Mycosphaerellales</taxon>
        <taxon>Mycosphaerellaceae</taxon>
        <taxon>Sphaerulina</taxon>
    </lineage>
</organism>
<keyword evidence="11" id="KW-1185">Reference proteome</keyword>
<protein>
    <recommendedName>
        <fullName evidence="8">Ubiquitin carboxyl-terminal hydrolase</fullName>
        <ecNumber evidence="8">3.4.19.12</ecNumber>
    </recommendedName>
</protein>
<dbReference type="eggNOG" id="KOG1415">
    <property type="taxonomic scope" value="Eukaryota"/>
</dbReference>
<evidence type="ECO:0000256" key="1">
    <source>
        <dbReference type="ARBA" id="ARBA00000707"/>
    </source>
</evidence>
<evidence type="ECO:0000256" key="6">
    <source>
        <dbReference type="ARBA" id="ARBA00022807"/>
    </source>
</evidence>
<evidence type="ECO:0000259" key="9">
    <source>
        <dbReference type="PROSITE" id="PS52048"/>
    </source>
</evidence>
<dbReference type="InterPro" id="IPR038765">
    <property type="entry name" value="Papain-like_cys_pep_sf"/>
</dbReference>
<gene>
    <name evidence="10" type="ORF">SEPMUDRAFT_47490</name>
</gene>
<dbReference type="Gene3D" id="3.40.532.10">
    <property type="entry name" value="Peptidase C12, ubiquitin carboxyl-terminal hydrolase"/>
    <property type="match status" value="1"/>
</dbReference>
<dbReference type="PANTHER" id="PTHR10589">
    <property type="entry name" value="UBIQUITIN CARBOXYL-TERMINAL HYDROLASE"/>
    <property type="match status" value="1"/>
</dbReference>
<dbReference type="Proteomes" id="UP000016931">
    <property type="component" value="Unassembled WGS sequence"/>
</dbReference>
<dbReference type="GO" id="GO:0005737">
    <property type="term" value="C:cytoplasm"/>
    <property type="evidence" value="ECO:0007669"/>
    <property type="project" value="TreeGrafter"/>
</dbReference>
<dbReference type="PROSITE" id="PS52048">
    <property type="entry name" value="UCH_DOMAIN"/>
    <property type="match status" value="1"/>
</dbReference>
<feature type="domain" description="UCH catalytic" evidence="9">
    <location>
        <begin position="18"/>
        <end position="250"/>
    </location>
</feature>
<dbReference type="GO" id="GO:0004843">
    <property type="term" value="F:cysteine-type deubiquitinase activity"/>
    <property type="evidence" value="ECO:0007669"/>
    <property type="project" value="UniProtKB-EC"/>
</dbReference>
<dbReference type="GeneID" id="27906173"/>
<sequence length="254" mass="27861">MAAPTTPGVYVNSMGKKTFIPLENNAEVFTDLIKRLGVSSEVGFYDVYSLDDVDLLSMVPRPVHALIFIAPAPVYYKTRAAYDGYDGHKKITYDASGKDEPVIWFKQTIGHACGLYSLVHAIGNGSSKDYIIDGSLIDRLLKEAVPLKRIERAKVLYNSKDLEEAHMASAVKGDSVAPSAEEPVGFHFITFTKGNDGHLWELEGSWDPIDRGALDESEDMLSARAIELGVGRFVKMAEGNIEFSIVALATRAED</sequence>
<keyword evidence="4 8" id="KW-0833">Ubl conjugation pathway</keyword>
<evidence type="ECO:0000256" key="4">
    <source>
        <dbReference type="ARBA" id="ARBA00022786"/>
    </source>
</evidence>
<dbReference type="SUPFAM" id="SSF54001">
    <property type="entry name" value="Cysteine proteinases"/>
    <property type="match status" value="1"/>
</dbReference>
<dbReference type="AlphaFoldDB" id="M3CE06"/>
<dbReference type="OrthoDB" id="427186at2759"/>
<keyword evidence="3 8" id="KW-0645">Protease</keyword>
<dbReference type="PRINTS" id="PR00707">
    <property type="entry name" value="UBCTHYDRLASE"/>
</dbReference>
<dbReference type="CDD" id="cd09616">
    <property type="entry name" value="Peptidase_C12_UCH_L1_L3"/>
    <property type="match status" value="1"/>
</dbReference>